<organism evidence="2 3">
    <name type="scientific">Arthrobacter phage CallinAllBarbz</name>
    <dbReference type="NCBI Taxonomy" id="3077790"/>
    <lineage>
        <taxon>Viruses</taxon>
        <taxon>Duplodnaviria</taxon>
        <taxon>Heunggongvirae</taxon>
        <taxon>Uroviricota</taxon>
        <taxon>Caudoviricetes</taxon>
        <taxon>Casidaviridae</taxon>
        <taxon>Baileybluvirus</taxon>
        <taxon>Baileybluvirus callinallbarbz</taxon>
    </lineage>
</organism>
<keyword evidence="1" id="KW-1133">Transmembrane helix</keyword>
<evidence type="ECO:0000313" key="3">
    <source>
        <dbReference type="Proteomes" id="UP001303520"/>
    </source>
</evidence>
<reference evidence="3" key="1">
    <citation type="submission" date="2024-05" db="EMBL/GenBank/DDBJ databases">
        <authorList>
            <person name="Garin V.P."/>
            <person name="Arshad I."/>
            <person name="Mak A."/>
            <person name="Orr M.A."/>
            <person name="Cho C."/>
            <person name="Kyla G.P."/>
            <person name="Liu J."/>
            <person name="Peri J.N."/>
            <person name="Esherick S.A."/>
            <person name="Shera S."/>
            <person name="Suani E."/>
            <person name="Faulkner C."/>
            <person name="Bonthala P."/>
            <person name="Wong M.A."/>
            <person name="Yao J."/>
            <person name="Santaolaya C."/>
            <person name="Santos E.A."/>
            <person name="Qin K."/>
            <person name="Yang E."/>
            <person name="Shao S.B."/>
            <person name="Moore J.P."/>
            <person name="Mathkour Y.H."/>
            <person name="Gallagher H.R."/>
            <person name="White L.T."/>
            <person name="Givan S.V."/>
            <person name="Chan R.W."/>
            <person name="Infante A."/>
            <person name="Anand S."/>
            <person name="Almeida T.I."/>
            <person name="De G.A."/>
            <person name="Trinh U.L."/>
            <person name="Bhatt K."/>
            <person name="Sanoyca A.J."/>
            <person name="Chong T."/>
            <person name="Liu R."/>
            <person name="Liang E."/>
            <person name="Castellanos S."/>
            <person name="Chang A.P."/>
            <person name="Stephenson J.C."/>
            <person name="Zorawik M."/>
            <person name="Garza D.R."/>
            <person name="Reddi K."/>
            <person name="Bouklas T."/>
            <person name="Freise A.C."/>
            <person name="Klyczek K."/>
            <person name="Ko C."/>
            <person name="Russell D.A."/>
            <person name="Jacobs-Sera D."/>
            <person name="Hatfull G.F."/>
        </authorList>
    </citation>
    <scope>NUCLEOTIDE SEQUENCE [LARGE SCALE GENOMIC DNA]</scope>
</reference>
<evidence type="ECO:0000313" key="2">
    <source>
        <dbReference type="EMBL" id="WNN93708.1"/>
    </source>
</evidence>
<protein>
    <submittedName>
        <fullName evidence="2">Uncharacterized protein</fullName>
    </submittedName>
</protein>
<dbReference type="EMBL" id="OR553891">
    <property type="protein sequence ID" value="WNN93708.1"/>
    <property type="molecule type" value="Genomic_DNA"/>
</dbReference>
<gene>
    <name evidence="2" type="primary">58</name>
    <name evidence="2" type="ORF">SEA_CALLINALLBARBZ_58</name>
</gene>
<feature type="transmembrane region" description="Helical" evidence="1">
    <location>
        <begin position="12"/>
        <end position="32"/>
    </location>
</feature>
<accession>A0AA96HD40</accession>
<keyword evidence="3" id="KW-1185">Reference proteome</keyword>
<proteinExistence type="predicted"/>
<keyword evidence="1" id="KW-0472">Membrane</keyword>
<evidence type="ECO:0000256" key="1">
    <source>
        <dbReference type="SAM" id="Phobius"/>
    </source>
</evidence>
<dbReference type="Proteomes" id="UP001303520">
    <property type="component" value="Segment"/>
</dbReference>
<name>A0AA96HD40_9CAUD</name>
<keyword evidence="1" id="KW-0812">Transmembrane</keyword>
<sequence>MMDRFRDALRRRWIALQALYAEIVTLYALHVIPPGQEPAPEPTAPPEIVIVGPATYEALARAFETSQEVRIVQGEQDVL</sequence>